<reference evidence="2 3" key="1">
    <citation type="submission" date="2019-06" db="EMBL/GenBank/DDBJ databases">
        <title>Sequencing the genomes of 1000 actinobacteria strains.</title>
        <authorList>
            <person name="Klenk H.-P."/>
        </authorList>
    </citation>
    <scope>NUCLEOTIDE SEQUENCE [LARGE SCALE GENOMIC DNA]</scope>
    <source>
        <strain evidence="2 3">DSM 20427</strain>
    </source>
</reference>
<name>A0A4Y3ULE1_9MICO</name>
<sequence>MAHDEHTDGDRTGDPGRGRNDDLPEGVIDAAPATGWESAEDAAAEERA</sequence>
<organism evidence="2 3">
    <name type="scientific">Microbacterium lacticum</name>
    <dbReference type="NCBI Taxonomy" id="33885"/>
    <lineage>
        <taxon>Bacteria</taxon>
        <taxon>Bacillati</taxon>
        <taxon>Actinomycetota</taxon>
        <taxon>Actinomycetes</taxon>
        <taxon>Micrococcales</taxon>
        <taxon>Microbacteriaceae</taxon>
        <taxon>Microbacterium</taxon>
    </lineage>
</organism>
<comment type="caution">
    <text evidence="2">The sequence shown here is derived from an EMBL/GenBank/DDBJ whole genome shotgun (WGS) entry which is preliminary data.</text>
</comment>
<dbReference type="RefSeq" id="WP_170214208.1">
    <property type="nucleotide sequence ID" value="NZ_BJNA01000016.1"/>
</dbReference>
<gene>
    <name evidence="2" type="ORF">FHX68_3087</name>
</gene>
<protein>
    <submittedName>
        <fullName evidence="2">Uncharacterized protein</fullName>
    </submittedName>
</protein>
<evidence type="ECO:0000256" key="1">
    <source>
        <dbReference type="SAM" id="MobiDB-lite"/>
    </source>
</evidence>
<keyword evidence="3" id="KW-1185">Reference proteome</keyword>
<proteinExistence type="predicted"/>
<feature type="compositionally biased region" description="Acidic residues" evidence="1">
    <location>
        <begin position="38"/>
        <end position="48"/>
    </location>
</feature>
<dbReference type="Proteomes" id="UP000319804">
    <property type="component" value="Unassembled WGS sequence"/>
</dbReference>
<dbReference type="AlphaFoldDB" id="A0A4Y3ULE1"/>
<dbReference type="EMBL" id="VFPS01000009">
    <property type="protein sequence ID" value="TQM90010.1"/>
    <property type="molecule type" value="Genomic_DNA"/>
</dbReference>
<accession>A0A4Y3ULE1</accession>
<feature type="compositionally biased region" description="Basic and acidic residues" evidence="1">
    <location>
        <begin position="1"/>
        <end position="22"/>
    </location>
</feature>
<evidence type="ECO:0000313" key="2">
    <source>
        <dbReference type="EMBL" id="TQM90010.1"/>
    </source>
</evidence>
<evidence type="ECO:0000313" key="3">
    <source>
        <dbReference type="Proteomes" id="UP000319804"/>
    </source>
</evidence>
<feature type="region of interest" description="Disordered" evidence="1">
    <location>
        <begin position="1"/>
        <end position="48"/>
    </location>
</feature>